<dbReference type="AlphaFoldDB" id="A0A938B616"/>
<protein>
    <submittedName>
        <fullName evidence="1">Uncharacterized protein</fullName>
    </submittedName>
</protein>
<dbReference type="Proteomes" id="UP000712673">
    <property type="component" value="Unassembled WGS sequence"/>
</dbReference>
<sequence length="74" mass="8231">MRHGSGYAYGEGEDCISYKCEGCGQRIQVTPAQVLQFRGDLMACSRLCVVRARALRTQQARLYQESLETAAESL</sequence>
<reference evidence="1" key="1">
    <citation type="submission" date="2019-03" db="EMBL/GenBank/DDBJ databases">
        <title>Lake Tanganyika Metagenome-Assembled Genomes (MAGs).</title>
        <authorList>
            <person name="Tran P."/>
        </authorList>
    </citation>
    <scope>NUCLEOTIDE SEQUENCE</scope>
    <source>
        <strain evidence="1">K_DeepCast_65m_m2_066</strain>
    </source>
</reference>
<accession>A0A938B616</accession>
<gene>
    <name evidence="1" type="ORF">FJZ47_20040</name>
</gene>
<proteinExistence type="predicted"/>
<name>A0A938B616_UNCTE</name>
<evidence type="ECO:0000313" key="1">
    <source>
        <dbReference type="EMBL" id="MBM3226065.1"/>
    </source>
</evidence>
<dbReference type="EMBL" id="VGLS01000776">
    <property type="protein sequence ID" value="MBM3226065.1"/>
    <property type="molecule type" value="Genomic_DNA"/>
</dbReference>
<evidence type="ECO:0000313" key="2">
    <source>
        <dbReference type="Proteomes" id="UP000712673"/>
    </source>
</evidence>
<comment type="caution">
    <text evidence="1">The sequence shown here is derived from an EMBL/GenBank/DDBJ whole genome shotgun (WGS) entry which is preliminary data.</text>
</comment>
<organism evidence="1 2">
    <name type="scientific">Tectimicrobiota bacterium</name>
    <dbReference type="NCBI Taxonomy" id="2528274"/>
    <lineage>
        <taxon>Bacteria</taxon>
        <taxon>Pseudomonadati</taxon>
        <taxon>Nitrospinota/Tectimicrobiota group</taxon>
        <taxon>Candidatus Tectimicrobiota</taxon>
    </lineage>
</organism>